<reference evidence="3 4" key="2">
    <citation type="submission" date="2024-07" db="EMBL/GenBank/DDBJ databases">
        <authorList>
            <person name="Akdeniz Z."/>
        </authorList>
    </citation>
    <scope>NUCLEOTIDE SEQUENCE [LARGE SCALE GENOMIC DNA]</scope>
</reference>
<evidence type="ECO:0000313" key="2">
    <source>
        <dbReference type="EMBL" id="CAI9962507.1"/>
    </source>
</evidence>
<name>A0AA86QXD1_9EUKA</name>
<reference evidence="2" key="1">
    <citation type="submission" date="2023-06" db="EMBL/GenBank/DDBJ databases">
        <authorList>
            <person name="Kurt Z."/>
        </authorList>
    </citation>
    <scope>NUCLEOTIDE SEQUENCE</scope>
</reference>
<keyword evidence="4" id="KW-1185">Reference proteome</keyword>
<keyword evidence="1" id="KW-0812">Transmembrane</keyword>
<evidence type="ECO:0000313" key="4">
    <source>
        <dbReference type="Proteomes" id="UP001642409"/>
    </source>
</evidence>
<accession>A0AA86QXD1</accession>
<organism evidence="2">
    <name type="scientific">Hexamita inflata</name>
    <dbReference type="NCBI Taxonomy" id="28002"/>
    <lineage>
        <taxon>Eukaryota</taxon>
        <taxon>Metamonada</taxon>
        <taxon>Diplomonadida</taxon>
        <taxon>Hexamitidae</taxon>
        <taxon>Hexamitinae</taxon>
        <taxon>Hexamita</taxon>
    </lineage>
</organism>
<comment type="caution">
    <text evidence="2">The sequence shown here is derived from an EMBL/GenBank/DDBJ whole genome shotgun (WGS) entry which is preliminary data.</text>
</comment>
<keyword evidence="1" id="KW-1133">Transmembrane helix</keyword>
<keyword evidence="1" id="KW-0472">Membrane</keyword>
<evidence type="ECO:0000313" key="3">
    <source>
        <dbReference type="EMBL" id="CAL6088131.1"/>
    </source>
</evidence>
<dbReference type="EMBL" id="CATOUU010000953">
    <property type="protein sequence ID" value="CAI9962507.1"/>
    <property type="molecule type" value="Genomic_DNA"/>
</dbReference>
<feature type="transmembrane region" description="Helical" evidence="1">
    <location>
        <begin position="12"/>
        <end position="29"/>
    </location>
</feature>
<sequence length="125" mass="13962">MQAVCDRFRKTGTGTFCISGCVIGILFTITRNCSILILNIVLYNELCIINILCAYFKLTIAQMSDMRCHYFCVYTSIKNVDRLKTGSSIIHMHNKLASTNHSNISVDIGVNGNALTTAPQRCRCF</sequence>
<proteinExistence type="predicted"/>
<evidence type="ECO:0000256" key="1">
    <source>
        <dbReference type="SAM" id="Phobius"/>
    </source>
</evidence>
<dbReference type="AlphaFoldDB" id="A0AA86QXD1"/>
<feature type="transmembrane region" description="Helical" evidence="1">
    <location>
        <begin position="35"/>
        <end position="56"/>
    </location>
</feature>
<gene>
    <name evidence="2" type="ORF">HINF_LOCUS50152</name>
    <name evidence="3" type="ORF">HINF_LOCUS63979</name>
</gene>
<dbReference type="EMBL" id="CAXDID020000405">
    <property type="protein sequence ID" value="CAL6088131.1"/>
    <property type="molecule type" value="Genomic_DNA"/>
</dbReference>
<dbReference type="Proteomes" id="UP001642409">
    <property type="component" value="Unassembled WGS sequence"/>
</dbReference>
<protein>
    <submittedName>
        <fullName evidence="3">Hypothetical_protein</fullName>
    </submittedName>
</protein>